<comment type="caution">
    <text evidence="2">The sequence shown here is derived from an EMBL/GenBank/DDBJ whole genome shotgun (WGS) entry which is preliminary data.</text>
</comment>
<dbReference type="Proteomes" id="UP000321464">
    <property type="component" value="Unassembled WGS sequence"/>
</dbReference>
<dbReference type="OrthoDB" id="9793837at2"/>
<dbReference type="InterPro" id="IPR046612">
    <property type="entry name" value="DUF6671"/>
</dbReference>
<dbReference type="Pfam" id="PF20376">
    <property type="entry name" value="DUF6671"/>
    <property type="match status" value="1"/>
</dbReference>
<dbReference type="AlphaFoldDB" id="A0A512AMX4"/>
<accession>A0A512AMX4</accession>
<reference evidence="2 3" key="1">
    <citation type="submission" date="2019-07" db="EMBL/GenBank/DDBJ databases">
        <title>Whole genome shotgun sequence of Novosphingobium sediminis NBRC 106119.</title>
        <authorList>
            <person name="Hosoyama A."/>
            <person name="Uohara A."/>
            <person name="Ohji S."/>
            <person name="Ichikawa N."/>
        </authorList>
    </citation>
    <scope>NUCLEOTIDE SEQUENCE [LARGE SCALE GENOMIC DNA]</scope>
    <source>
        <strain evidence="2 3">NBRC 106119</strain>
    </source>
</reference>
<dbReference type="RefSeq" id="WP_147160392.1">
    <property type="nucleotide sequence ID" value="NZ_BJYR01000019.1"/>
</dbReference>
<dbReference type="EMBL" id="BJYR01000019">
    <property type="protein sequence ID" value="GEO01063.1"/>
    <property type="molecule type" value="Genomic_DNA"/>
</dbReference>
<organism evidence="2 3">
    <name type="scientific">Novosphingobium sediminis</name>
    <dbReference type="NCBI Taxonomy" id="707214"/>
    <lineage>
        <taxon>Bacteria</taxon>
        <taxon>Pseudomonadati</taxon>
        <taxon>Pseudomonadota</taxon>
        <taxon>Alphaproteobacteria</taxon>
        <taxon>Sphingomonadales</taxon>
        <taxon>Sphingomonadaceae</taxon>
        <taxon>Novosphingobium</taxon>
    </lineage>
</organism>
<evidence type="ECO:0000259" key="1">
    <source>
        <dbReference type="Pfam" id="PF20376"/>
    </source>
</evidence>
<name>A0A512AMX4_9SPHN</name>
<evidence type="ECO:0000313" key="3">
    <source>
        <dbReference type="Proteomes" id="UP000321464"/>
    </source>
</evidence>
<keyword evidence="3" id="KW-1185">Reference proteome</keyword>
<gene>
    <name evidence="2" type="ORF">NSE01_28950</name>
</gene>
<protein>
    <recommendedName>
        <fullName evidence="1">DUF6671 domain-containing protein</fullName>
    </recommendedName>
</protein>
<feature type="domain" description="DUF6671" evidence="1">
    <location>
        <begin position="73"/>
        <end position="280"/>
    </location>
</feature>
<sequence length="280" mass="29996">MDGARAVLATMHGKERAIAPLAARFLGLRVAVAEGLDTDLFGTFSREIGRAGTPREAARAKIAAAFRLHPDARVGIASEGSFGPHPSLPFAALNRELVLLIDRESGLELVGHYATMATNFAHEIVTEAEPGLAFAAKSGFPVHGVIVMGVLDDKPAPHLALFKAIAGEAELAAVLARTIALTGAAHIETDMRAHRNPRRMRAIKRAMVDLVRRSRSHCPNCNQPGFAMTGRVYGLPCAWCSNPTHLARAEVWTCEGCQHSDERAVTASSADPMHCEECNP</sequence>
<proteinExistence type="predicted"/>
<evidence type="ECO:0000313" key="2">
    <source>
        <dbReference type="EMBL" id="GEO01063.1"/>
    </source>
</evidence>